<gene>
    <name evidence="1" type="ORF">B0I27_1193</name>
</gene>
<dbReference type="RefSeq" id="WP_106295710.1">
    <property type="nucleotide sequence ID" value="NZ_PVTH01000019.1"/>
</dbReference>
<organism evidence="1 2">
    <name type="scientific">Arcticibacter pallidicorallinus</name>
    <dbReference type="NCBI Taxonomy" id="1259464"/>
    <lineage>
        <taxon>Bacteria</taxon>
        <taxon>Pseudomonadati</taxon>
        <taxon>Bacteroidota</taxon>
        <taxon>Sphingobacteriia</taxon>
        <taxon>Sphingobacteriales</taxon>
        <taxon>Sphingobacteriaceae</taxon>
        <taxon>Arcticibacter</taxon>
    </lineage>
</organism>
<comment type="caution">
    <text evidence="1">The sequence shown here is derived from an EMBL/GenBank/DDBJ whole genome shotgun (WGS) entry which is preliminary data.</text>
</comment>
<dbReference type="AlphaFoldDB" id="A0A2T0TQ07"/>
<accession>A0A2T0TQ07</accession>
<proteinExistence type="predicted"/>
<evidence type="ECO:0000313" key="1">
    <source>
        <dbReference type="EMBL" id="PRY47814.1"/>
    </source>
</evidence>
<name>A0A2T0TQ07_9SPHI</name>
<sequence length="160" mass="17450">MKKLKLNFEELKTEFETIDNDAMKLISGGYDCVFNLMGYLSSQYGGSNSSSYYYSNYSGGWQYDSSGNTIGISSTSAQGYLSQNFDYDPTPSSLEVYNALHGYDSATVIANIYMGGITHAVEIRNQRSNGSYEIYDPSSGQTSTIGAGQIQSWGLVCGSK</sequence>
<keyword evidence="2" id="KW-1185">Reference proteome</keyword>
<protein>
    <submittedName>
        <fullName evidence="1">Uncharacterized protein</fullName>
    </submittedName>
</protein>
<evidence type="ECO:0000313" key="2">
    <source>
        <dbReference type="Proteomes" id="UP000238034"/>
    </source>
</evidence>
<dbReference type="EMBL" id="PVTH01000019">
    <property type="protein sequence ID" value="PRY47814.1"/>
    <property type="molecule type" value="Genomic_DNA"/>
</dbReference>
<dbReference type="Proteomes" id="UP000238034">
    <property type="component" value="Unassembled WGS sequence"/>
</dbReference>
<reference evidence="1 2" key="1">
    <citation type="submission" date="2018-03" db="EMBL/GenBank/DDBJ databases">
        <title>Genomic Encyclopedia of Type Strains, Phase III (KMG-III): the genomes of soil and plant-associated and newly described type strains.</title>
        <authorList>
            <person name="Whitman W."/>
        </authorList>
    </citation>
    <scope>NUCLEOTIDE SEQUENCE [LARGE SCALE GENOMIC DNA]</scope>
    <source>
        <strain evidence="1 2">CGMCC 1.9313</strain>
    </source>
</reference>